<accession>A0A238IZ21</accession>
<evidence type="ECO:0000256" key="2">
    <source>
        <dbReference type="ARBA" id="ARBA00023015"/>
    </source>
</evidence>
<evidence type="ECO:0000256" key="3">
    <source>
        <dbReference type="ARBA" id="ARBA00023125"/>
    </source>
</evidence>
<keyword evidence="3" id="KW-0238">DNA-binding</keyword>
<dbReference type="PANTHER" id="PTHR30579:SF7">
    <property type="entry name" value="HTH-TYPE TRANSCRIPTIONAL REGULATOR LRHA-RELATED"/>
    <property type="match status" value="1"/>
</dbReference>
<dbReference type="EMBL" id="FXXQ01000003">
    <property type="protein sequence ID" value="SMX23105.1"/>
    <property type="molecule type" value="Genomic_DNA"/>
</dbReference>
<comment type="similarity">
    <text evidence="1">Belongs to the LysR transcriptional regulatory family.</text>
</comment>
<sequence length="295" mass="31978">MNVQMKPRIPLLDLDMLQTLVAIADSGSFSSAAAVVHRTPSAISMQVKKMEDMLGRPIFVRDSRSVAFAPDCAFLLEHARRMLALNREAVARFIQPDVQGVVRLGAPDDVAERFLLSMLRRFADTHCCVTVNVIVDTTDRMVEAYRSGELDLAIITCEAGLSGSQEVEVLLRENLVWAMRRGGIAAQQEPLPVSVWDETCVWRNAATKALDAAGRDWRVAFQSGNISGQRAAILADLAVAPIAKYGLGGDIVEAPAKHGLPKLPGYALGLLHGRNDNPAVVAAADHLRASFSLEN</sequence>
<keyword evidence="2" id="KW-0805">Transcription regulation</keyword>
<protein>
    <submittedName>
        <fullName evidence="6">HTH-type transcriptional activator AllS</fullName>
    </submittedName>
</protein>
<evidence type="ECO:0000313" key="7">
    <source>
        <dbReference type="Proteomes" id="UP000201838"/>
    </source>
</evidence>
<dbReference type="Pfam" id="PF03466">
    <property type="entry name" value="LysR_substrate"/>
    <property type="match status" value="1"/>
</dbReference>
<dbReference type="Gene3D" id="1.10.10.10">
    <property type="entry name" value="Winged helix-like DNA-binding domain superfamily/Winged helix DNA-binding domain"/>
    <property type="match status" value="1"/>
</dbReference>
<feature type="domain" description="HTH lysR-type" evidence="5">
    <location>
        <begin position="12"/>
        <end position="69"/>
    </location>
</feature>
<dbReference type="Pfam" id="PF00126">
    <property type="entry name" value="HTH_1"/>
    <property type="match status" value="1"/>
</dbReference>
<keyword evidence="4" id="KW-0804">Transcription</keyword>
<dbReference type="AlphaFoldDB" id="A0A238IZ21"/>
<dbReference type="Proteomes" id="UP000201838">
    <property type="component" value="Unassembled WGS sequence"/>
</dbReference>
<dbReference type="InterPro" id="IPR036388">
    <property type="entry name" value="WH-like_DNA-bd_sf"/>
</dbReference>
<dbReference type="GO" id="GO:0003677">
    <property type="term" value="F:DNA binding"/>
    <property type="evidence" value="ECO:0007669"/>
    <property type="project" value="UniProtKB-KW"/>
</dbReference>
<evidence type="ECO:0000256" key="4">
    <source>
        <dbReference type="ARBA" id="ARBA00023163"/>
    </source>
</evidence>
<dbReference type="GO" id="GO:0003700">
    <property type="term" value="F:DNA-binding transcription factor activity"/>
    <property type="evidence" value="ECO:0007669"/>
    <property type="project" value="InterPro"/>
</dbReference>
<evidence type="ECO:0000256" key="1">
    <source>
        <dbReference type="ARBA" id="ARBA00009437"/>
    </source>
</evidence>
<dbReference type="RefSeq" id="WP_093973105.1">
    <property type="nucleotide sequence ID" value="NZ_FXXQ01000003.1"/>
</dbReference>
<reference evidence="6 7" key="1">
    <citation type="submission" date="2017-05" db="EMBL/GenBank/DDBJ databases">
        <authorList>
            <person name="Song R."/>
            <person name="Chenine A.L."/>
            <person name="Ruprecht R.M."/>
        </authorList>
    </citation>
    <scope>NUCLEOTIDE SEQUENCE [LARGE SCALE GENOMIC DNA]</scope>
    <source>
        <strain evidence="6 7">CECT 8489</strain>
    </source>
</reference>
<dbReference type="InterPro" id="IPR036390">
    <property type="entry name" value="WH_DNA-bd_sf"/>
</dbReference>
<dbReference type="SUPFAM" id="SSF46785">
    <property type="entry name" value="Winged helix' DNA-binding domain"/>
    <property type="match status" value="1"/>
</dbReference>
<dbReference type="SUPFAM" id="SSF53850">
    <property type="entry name" value="Periplasmic binding protein-like II"/>
    <property type="match status" value="1"/>
</dbReference>
<keyword evidence="7" id="KW-1185">Reference proteome</keyword>
<evidence type="ECO:0000259" key="5">
    <source>
        <dbReference type="PROSITE" id="PS50931"/>
    </source>
</evidence>
<dbReference type="InterPro" id="IPR050176">
    <property type="entry name" value="LTTR"/>
</dbReference>
<evidence type="ECO:0000313" key="6">
    <source>
        <dbReference type="EMBL" id="SMX23105.1"/>
    </source>
</evidence>
<dbReference type="InterPro" id="IPR000847">
    <property type="entry name" value="LysR_HTH_N"/>
</dbReference>
<organism evidence="6 7">
    <name type="scientific">Boseongicola aestuarii</name>
    <dbReference type="NCBI Taxonomy" id="1470561"/>
    <lineage>
        <taxon>Bacteria</taxon>
        <taxon>Pseudomonadati</taxon>
        <taxon>Pseudomonadota</taxon>
        <taxon>Alphaproteobacteria</taxon>
        <taxon>Rhodobacterales</taxon>
        <taxon>Paracoccaceae</taxon>
        <taxon>Boseongicola</taxon>
    </lineage>
</organism>
<dbReference type="PANTHER" id="PTHR30579">
    <property type="entry name" value="TRANSCRIPTIONAL REGULATOR"/>
    <property type="match status" value="1"/>
</dbReference>
<dbReference type="PROSITE" id="PS50931">
    <property type="entry name" value="HTH_LYSR"/>
    <property type="match status" value="1"/>
</dbReference>
<dbReference type="InterPro" id="IPR005119">
    <property type="entry name" value="LysR_subst-bd"/>
</dbReference>
<name>A0A238IZ21_9RHOB</name>
<gene>
    <name evidence="6" type="primary">allS</name>
    <name evidence="6" type="ORF">BOA8489_01207</name>
</gene>
<dbReference type="OrthoDB" id="8097684at2"/>
<proteinExistence type="inferred from homology"/>
<dbReference type="Gene3D" id="3.40.190.10">
    <property type="entry name" value="Periplasmic binding protein-like II"/>
    <property type="match status" value="2"/>
</dbReference>